<dbReference type="CDD" id="cd01147">
    <property type="entry name" value="HemV-2"/>
    <property type="match status" value="1"/>
</dbReference>
<evidence type="ECO:0000313" key="2">
    <source>
        <dbReference type="EMBL" id="ADI36386.1"/>
    </source>
</evidence>
<dbReference type="STRING" id="456320.Mvol_0727"/>
<dbReference type="Proteomes" id="UP000007722">
    <property type="component" value="Chromosome"/>
</dbReference>
<dbReference type="KEGG" id="mvo:Mvol_0727"/>
<dbReference type="AlphaFoldDB" id="D7DTC6"/>
<dbReference type="Gene3D" id="3.40.50.1980">
    <property type="entry name" value="Nitrogenase molybdenum iron protein domain"/>
    <property type="match status" value="2"/>
</dbReference>
<gene>
    <name evidence="2" type="ordered locus">Mvol_0727</name>
</gene>
<dbReference type="PANTHER" id="PTHR30535:SF34">
    <property type="entry name" value="MOLYBDATE-BINDING PROTEIN MOLA"/>
    <property type="match status" value="1"/>
</dbReference>
<protein>
    <submittedName>
        <fullName evidence="2">Periplasmic binding protein</fullName>
    </submittedName>
</protein>
<dbReference type="EMBL" id="CP002057">
    <property type="protein sequence ID" value="ADI36386.1"/>
    <property type="molecule type" value="Genomic_DNA"/>
</dbReference>
<name>D7DTC6_METV3</name>
<dbReference type="HOGENOM" id="CLU_038034_13_1_2"/>
<feature type="domain" description="Fe/B12 periplasmic-binding" evidence="1">
    <location>
        <begin position="84"/>
        <end position="357"/>
    </location>
</feature>
<dbReference type="SUPFAM" id="SSF53807">
    <property type="entry name" value="Helical backbone' metal receptor"/>
    <property type="match status" value="1"/>
</dbReference>
<dbReference type="InterPro" id="IPR050902">
    <property type="entry name" value="ABC_Transporter_SBP"/>
</dbReference>
<organism evidence="2 3">
    <name type="scientific">Methanococcus voltae (strain ATCC BAA-1334 / A3)</name>
    <dbReference type="NCBI Taxonomy" id="456320"/>
    <lineage>
        <taxon>Archaea</taxon>
        <taxon>Methanobacteriati</taxon>
        <taxon>Methanobacteriota</taxon>
        <taxon>Methanomada group</taxon>
        <taxon>Methanococci</taxon>
        <taxon>Methanococcales</taxon>
        <taxon>Methanococcaceae</taxon>
        <taxon>Methanococcus</taxon>
    </lineage>
</organism>
<dbReference type="FunCoup" id="D7DTC6">
    <property type="interactions" value="3"/>
</dbReference>
<keyword evidence="3" id="KW-1185">Reference proteome</keyword>
<dbReference type="PROSITE" id="PS51257">
    <property type="entry name" value="PROKAR_LIPOPROTEIN"/>
    <property type="match status" value="1"/>
</dbReference>
<sequence length="404" mass="43792">MKLPDITSKKISKMSIFAIIMALLMITVSMAGCIGGDANTTISNAGNDNGNNGNKQVDADASADLIEIVDTQGRTVLVPKKVNRIVCSGGGALRQISYLNATDLVVGVESIDHDSDLGRPYTIANFDTFKELPITGLGGGKDVGNGPYPEQTLLVKPDVIFLVNIDATKADSIQEKIGVPTVVLAYGDITNLNDEKLFNSLNLAGQILDREERAEEVINAFDEYQADLTRRTENITEKPTVYVGGICNRGSHGIDSTKGIFPPFEALGLHNIITKTGHSFINPETLVADNPDFIFVDEGSLENIVKDYNDNPAYYDSLGAFQTGNVYCTLPYTYYSTNYGTAIVDAYYIGKVVYPEQFADVNPEEKADEIYAKIVGKPVYSEMAKNYGGFGTFEEIIGASDFTA</sequence>
<dbReference type="InterPro" id="IPR002491">
    <property type="entry name" value="ABC_transptr_periplasmic_BD"/>
</dbReference>
<dbReference type="eggNOG" id="arCOG03303">
    <property type="taxonomic scope" value="Archaea"/>
</dbReference>
<proteinExistence type="predicted"/>
<accession>D7DTC6</accession>
<evidence type="ECO:0000313" key="3">
    <source>
        <dbReference type="Proteomes" id="UP000007722"/>
    </source>
</evidence>
<dbReference type="PROSITE" id="PS50983">
    <property type="entry name" value="FE_B12_PBP"/>
    <property type="match status" value="1"/>
</dbReference>
<dbReference type="InParanoid" id="D7DTC6"/>
<dbReference type="PANTHER" id="PTHR30535">
    <property type="entry name" value="VITAMIN B12-BINDING PROTEIN"/>
    <property type="match status" value="1"/>
</dbReference>
<dbReference type="Pfam" id="PF01497">
    <property type="entry name" value="Peripla_BP_2"/>
    <property type="match status" value="1"/>
</dbReference>
<reference evidence="2 3" key="1">
    <citation type="submission" date="2010-05" db="EMBL/GenBank/DDBJ databases">
        <title>Complete sequence of Methanococcus voltae A3.</title>
        <authorList>
            <consortium name="US DOE Joint Genome Institute"/>
            <person name="Lucas S."/>
            <person name="Copeland A."/>
            <person name="Lapidus A."/>
            <person name="Cheng J.-F."/>
            <person name="Bruce D."/>
            <person name="Goodwin L."/>
            <person name="Pitluck S."/>
            <person name="Lowry S."/>
            <person name="Clum A."/>
            <person name="Land M."/>
            <person name="Hauser L."/>
            <person name="Kyrpides N."/>
            <person name="Mikhailova N."/>
            <person name="Whitman W.B."/>
            <person name="Woyke T."/>
        </authorList>
    </citation>
    <scope>NUCLEOTIDE SEQUENCE [LARGE SCALE GENOMIC DNA]</scope>
    <source>
        <strain evidence="3">ATCC BAA-1334 / A3</strain>
    </source>
</reference>
<evidence type="ECO:0000259" key="1">
    <source>
        <dbReference type="PROSITE" id="PS50983"/>
    </source>
</evidence>